<comment type="caution">
    <text evidence="11">The sequence shown here is derived from an EMBL/GenBank/DDBJ whole genome shotgun (WGS) entry which is preliminary data.</text>
</comment>
<keyword evidence="6 9" id="KW-0732">Signal</keyword>
<evidence type="ECO:0000256" key="6">
    <source>
        <dbReference type="ARBA" id="ARBA00022729"/>
    </source>
</evidence>
<dbReference type="EC" id="3.2.1.78" evidence="4"/>
<dbReference type="Gene3D" id="3.30.360.10">
    <property type="entry name" value="Dihydrodipicolinate Reductase, domain 2"/>
    <property type="match status" value="1"/>
</dbReference>
<evidence type="ECO:0000256" key="5">
    <source>
        <dbReference type="ARBA" id="ARBA00022525"/>
    </source>
</evidence>
<dbReference type="Gene3D" id="3.20.20.80">
    <property type="entry name" value="Glycosidases"/>
    <property type="match status" value="1"/>
</dbReference>
<dbReference type="Proteomes" id="UP001152561">
    <property type="component" value="Unassembled WGS sequence"/>
</dbReference>
<evidence type="ECO:0000256" key="8">
    <source>
        <dbReference type="ARBA" id="ARBA00023295"/>
    </source>
</evidence>
<name>A0A9Q1MH14_9SOLA</name>
<evidence type="ECO:0000313" key="11">
    <source>
        <dbReference type="EMBL" id="KAJ8557793.1"/>
    </source>
</evidence>
<evidence type="ECO:0000313" key="12">
    <source>
        <dbReference type="Proteomes" id="UP001152561"/>
    </source>
</evidence>
<dbReference type="PANTHER" id="PTHR31451">
    <property type="match status" value="1"/>
</dbReference>
<organism evidence="11 12">
    <name type="scientific">Anisodus acutangulus</name>
    <dbReference type="NCBI Taxonomy" id="402998"/>
    <lineage>
        <taxon>Eukaryota</taxon>
        <taxon>Viridiplantae</taxon>
        <taxon>Streptophyta</taxon>
        <taxon>Embryophyta</taxon>
        <taxon>Tracheophyta</taxon>
        <taxon>Spermatophyta</taxon>
        <taxon>Magnoliopsida</taxon>
        <taxon>eudicotyledons</taxon>
        <taxon>Gunneridae</taxon>
        <taxon>Pentapetalae</taxon>
        <taxon>asterids</taxon>
        <taxon>lamiids</taxon>
        <taxon>Solanales</taxon>
        <taxon>Solanaceae</taxon>
        <taxon>Solanoideae</taxon>
        <taxon>Hyoscyameae</taxon>
        <taxon>Anisodus</taxon>
    </lineage>
</organism>
<comment type="catalytic activity">
    <reaction evidence="1">
        <text>Random hydrolysis of (1-&gt;4)-beta-D-mannosidic linkages in mannans, galactomannans and glucomannans.</text>
        <dbReference type="EC" id="3.2.1.78"/>
    </reaction>
</comment>
<protein>
    <recommendedName>
        <fullName evidence="4">mannan endo-1,4-beta-mannosidase</fullName>
        <ecNumber evidence="4">3.2.1.78</ecNumber>
    </recommendedName>
</protein>
<reference evidence="12" key="1">
    <citation type="journal article" date="2023" name="Proc. Natl. Acad. Sci. U.S.A.">
        <title>Genomic and structural basis for evolution of tropane alkaloid biosynthesis.</title>
        <authorList>
            <person name="Wanga Y.-J."/>
            <person name="Taina T."/>
            <person name="Yua J.-Y."/>
            <person name="Lia J."/>
            <person name="Xua B."/>
            <person name="Chenc J."/>
            <person name="D'Auriad J.C."/>
            <person name="Huanga J.-P."/>
            <person name="Huanga S.-X."/>
        </authorList>
    </citation>
    <scope>NUCLEOTIDE SEQUENCE [LARGE SCALE GENOMIC DNA]</scope>
    <source>
        <strain evidence="12">cv. KIB-2019</strain>
    </source>
</reference>
<dbReference type="InterPro" id="IPR045053">
    <property type="entry name" value="MAN-like"/>
</dbReference>
<dbReference type="InterPro" id="IPR001547">
    <property type="entry name" value="Glyco_hydro_5"/>
</dbReference>
<dbReference type="AlphaFoldDB" id="A0A9Q1MH14"/>
<sequence length="516" mass="58169">MASFTRAISSFFALLCLLLLAIVTEARINPNKLGFVTTKGAHFVLDGSPFLFNGFNSYWLMHVAAEPSERYKVSEVFKEASAASLSVCRTWAFSDGGDTALQISHGVYDERVFQGLDFVISEARKYGIRLILSFVNNYKDFGGRDQYAQWARNAGILNVNSEDDFYTHPVLKDYYKNHVQKIVTRVNSMTGIAYKDDNTIMAWELMNEPRCNADYSGKTINGWVQEMASFVKSLDQKHLLEIGMEGFYGDSMPEKKEFNPGYQVGTDFISSHLVKEIDFATIHAYTDQWLSGQSDDAQAAFMQSWMTSHWQDSTTILKKPLVLAEFGKSSKDPGYNQNARDTYISFVYRNVYNFAKASRGTMGGSLIWQLVAQGMDNFDDGYSIILAQNPSTAGLISGQSHAMTTLANLVNSHLELSDIPVQSLVPEPLRATASAEDYLLNLPKFDQELSKQRQEAVDEDRIFNPPLDYESYADIILLHLKMLIFMKVLRSMEKALLNCGDTTRNIHSRNSLDRTT</sequence>
<keyword evidence="8" id="KW-0326">Glycosidase</keyword>
<dbReference type="GO" id="GO:0005576">
    <property type="term" value="C:extracellular region"/>
    <property type="evidence" value="ECO:0007669"/>
    <property type="project" value="UniProtKB-SubCell"/>
</dbReference>
<dbReference type="EMBL" id="JAJAGQ010000007">
    <property type="protein sequence ID" value="KAJ8557793.1"/>
    <property type="molecule type" value="Genomic_DNA"/>
</dbReference>
<keyword evidence="12" id="KW-1185">Reference proteome</keyword>
<feature type="chain" id="PRO_5040265190" description="mannan endo-1,4-beta-mannosidase" evidence="9">
    <location>
        <begin position="27"/>
        <end position="516"/>
    </location>
</feature>
<gene>
    <name evidence="11" type="ORF">K7X08_004559</name>
</gene>
<dbReference type="GO" id="GO:0000272">
    <property type="term" value="P:polysaccharide catabolic process"/>
    <property type="evidence" value="ECO:0007669"/>
    <property type="project" value="InterPro"/>
</dbReference>
<dbReference type="FunFam" id="3.20.20.80:FF:000012">
    <property type="entry name" value="Mannan endo-1,4-beta-mannosidase 6"/>
    <property type="match status" value="1"/>
</dbReference>
<dbReference type="SUPFAM" id="SSF51445">
    <property type="entry name" value="(Trans)glycosidases"/>
    <property type="match status" value="1"/>
</dbReference>
<accession>A0A9Q1MH14</accession>
<evidence type="ECO:0000256" key="2">
    <source>
        <dbReference type="ARBA" id="ARBA00004613"/>
    </source>
</evidence>
<dbReference type="GO" id="GO:0016985">
    <property type="term" value="F:mannan endo-1,4-beta-mannosidase activity"/>
    <property type="evidence" value="ECO:0007669"/>
    <property type="project" value="UniProtKB-EC"/>
</dbReference>
<proteinExistence type="inferred from homology"/>
<dbReference type="PANTHER" id="PTHR31451:SF59">
    <property type="entry name" value="MANNAN ENDO-1,4-BETA-MANNOSIDASE"/>
    <property type="match status" value="1"/>
</dbReference>
<evidence type="ECO:0000256" key="9">
    <source>
        <dbReference type="SAM" id="SignalP"/>
    </source>
</evidence>
<evidence type="ECO:0000256" key="7">
    <source>
        <dbReference type="ARBA" id="ARBA00022801"/>
    </source>
</evidence>
<keyword evidence="7" id="KW-0378">Hydrolase</keyword>
<comment type="subcellular location">
    <subcellularLocation>
        <location evidence="2">Secreted</location>
    </subcellularLocation>
</comment>
<evidence type="ECO:0000256" key="1">
    <source>
        <dbReference type="ARBA" id="ARBA00001678"/>
    </source>
</evidence>
<dbReference type="OrthoDB" id="406631at2759"/>
<feature type="signal peptide" evidence="9">
    <location>
        <begin position="1"/>
        <end position="26"/>
    </location>
</feature>
<dbReference type="Pfam" id="PF26410">
    <property type="entry name" value="GH5_mannosidase"/>
    <property type="match status" value="1"/>
</dbReference>
<evidence type="ECO:0000256" key="3">
    <source>
        <dbReference type="ARBA" id="ARBA00005641"/>
    </source>
</evidence>
<evidence type="ECO:0000256" key="4">
    <source>
        <dbReference type="ARBA" id="ARBA00012706"/>
    </source>
</evidence>
<feature type="domain" description="Glycoside hydrolase family 5" evidence="10">
    <location>
        <begin position="35"/>
        <end position="368"/>
    </location>
</feature>
<evidence type="ECO:0000259" key="10">
    <source>
        <dbReference type="Pfam" id="PF26410"/>
    </source>
</evidence>
<comment type="similarity">
    <text evidence="3">Belongs to the glycosyl hydrolase 5 (cellulase A) family.</text>
</comment>
<keyword evidence="5" id="KW-0964">Secreted</keyword>
<dbReference type="InterPro" id="IPR017853">
    <property type="entry name" value="GH"/>
</dbReference>